<evidence type="ECO:0000313" key="2">
    <source>
        <dbReference type="EMBL" id="MBF1306328.1"/>
    </source>
</evidence>
<dbReference type="Proteomes" id="UP000758611">
    <property type="component" value="Unassembled WGS sequence"/>
</dbReference>
<name>A0A930DZH3_9FIRM</name>
<keyword evidence="1" id="KW-0472">Membrane</keyword>
<dbReference type="EMBL" id="JABZRE010000002">
    <property type="protein sequence ID" value="MBF1306328.1"/>
    <property type="molecule type" value="Genomic_DNA"/>
</dbReference>
<organism evidence="2 3">
    <name type="scientific">Parvimonas micra</name>
    <dbReference type="NCBI Taxonomy" id="33033"/>
    <lineage>
        <taxon>Bacteria</taxon>
        <taxon>Bacillati</taxon>
        <taxon>Bacillota</taxon>
        <taxon>Tissierellia</taxon>
        <taxon>Tissierellales</taxon>
        <taxon>Peptoniphilaceae</taxon>
        <taxon>Parvimonas</taxon>
    </lineage>
</organism>
<proteinExistence type="predicted"/>
<feature type="transmembrane region" description="Helical" evidence="1">
    <location>
        <begin position="12"/>
        <end position="32"/>
    </location>
</feature>
<dbReference type="RefSeq" id="WP_278476829.1">
    <property type="nucleotide sequence ID" value="NZ_JABZRE010000002.1"/>
</dbReference>
<accession>A0A930DZH3</accession>
<sequence length="271" mass="30184">MKKKLLKKIKNINWITLLTPLVLLLFAVPMFIPKNKTNNLDSNVDLKSKIESIDKIADQEVIELNKRLTNDQLSELSSSEIFKLYNESGQERLSKIFSGNDSARDYALTLIGKVIPTTTLVDSVGNKIALNNKSIVVILNTGEKSKEFSKTLLETQFEEGTKPIIIFPAEDKEKVSEFIKETGLNNGLYQIVTLSDNPKTSSQPDLLGIAEFYFNAKGVPSYVSIDTNSITMAGSGKDPELWKTFIGESFKKPYLYNETVGGNDGKSESKE</sequence>
<keyword evidence="1" id="KW-0812">Transmembrane</keyword>
<evidence type="ECO:0000313" key="3">
    <source>
        <dbReference type="Proteomes" id="UP000758611"/>
    </source>
</evidence>
<dbReference type="AlphaFoldDB" id="A0A930DZH3"/>
<reference evidence="2" key="1">
    <citation type="submission" date="2020-04" db="EMBL/GenBank/DDBJ databases">
        <title>Deep metagenomics examines the oral microbiome during advanced dental caries in children, revealing novel taxa and co-occurrences with host molecules.</title>
        <authorList>
            <person name="Baker J.L."/>
            <person name="Morton J.T."/>
            <person name="Dinis M."/>
            <person name="Alvarez R."/>
            <person name="Tran N.C."/>
            <person name="Knight R."/>
            <person name="Edlund A."/>
        </authorList>
    </citation>
    <scope>NUCLEOTIDE SEQUENCE</scope>
    <source>
        <strain evidence="2">JCVI_23_bin.11</strain>
    </source>
</reference>
<evidence type="ECO:0000256" key="1">
    <source>
        <dbReference type="SAM" id="Phobius"/>
    </source>
</evidence>
<keyword evidence="1" id="KW-1133">Transmembrane helix</keyword>
<comment type="caution">
    <text evidence="2">The sequence shown here is derived from an EMBL/GenBank/DDBJ whole genome shotgun (WGS) entry which is preliminary data.</text>
</comment>
<protein>
    <submittedName>
        <fullName evidence="2">Uncharacterized protein</fullName>
    </submittedName>
</protein>
<gene>
    <name evidence="2" type="ORF">HXM94_00875</name>
</gene>